<feature type="signal peptide" evidence="2">
    <location>
        <begin position="1"/>
        <end position="21"/>
    </location>
</feature>
<dbReference type="Pfam" id="PF08238">
    <property type="entry name" value="Sel1"/>
    <property type="match status" value="8"/>
</dbReference>
<keyword evidence="4" id="KW-1185">Reference proteome</keyword>
<dbReference type="SMART" id="SM00671">
    <property type="entry name" value="SEL1"/>
    <property type="match status" value="8"/>
</dbReference>
<feature type="chain" id="PRO_5012081739" evidence="2">
    <location>
        <begin position="22"/>
        <end position="1196"/>
    </location>
</feature>
<evidence type="ECO:0000256" key="2">
    <source>
        <dbReference type="SAM" id="SignalP"/>
    </source>
</evidence>
<dbReference type="SUPFAM" id="SSF81901">
    <property type="entry name" value="HCP-like"/>
    <property type="match status" value="2"/>
</dbReference>
<reference evidence="4" key="1">
    <citation type="submission" date="2017-03" db="EMBL/GenBank/DDBJ databases">
        <title>Phytopthora megakarya and P. palmivora, two closely related causual agents of cacao black pod achieved similar genome size and gene model numbers by different mechanisms.</title>
        <authorList>
            <person name="Ali S."/>
            <person name="Shao J."/>
            <person name="Larry D.J."/>
            <person name="Kronmiller B."/>
            <person name="Shen D."/>
            <person name="Strem M.D."/>
            <person name="Melnick R.L."/>
            <person name="Guiltinan M.J."/>
            <person name="Tyler B.M."/>
            <person name="Meinhardt L.W."/>
            <person name="Bailey B.A."/>
        </authorList>
    </citation>
    <scope>NUCLEOTIDE SEQUENCE [LARGE SCALE GENOMIC DNA]</scope>
    <source>
        <strain evidence="4">zdho120</strain>
    </source>
</reference>
<keyword evidence="1" id="KW-0812">Transmembrane</keyword>
<proteinExistence type="predicted"/>
<keyword evidence="1" id="KW-1133">Transmembrane helix</keyword>
<dbReference type="InterPro" id="IPR013320">
    <property type="entry name" value="ConA-like_dom_sf"/>
</dbReference>
<dbReference type="PANTHER" id="PTHR45084">
    <property type="entry name" value="ERAD-ASSOCIATED E3 UBIQUITIN-PROTEIN LIGASE COMPONENT HRD3A-RELATED"/>
    <property type="match status" value="1"/>
</dbReference>
<dbReference type="PANTHER" id="PTHR45084:SF1">
    <property type="entry name" value="ERAD-ASSOCIATED E3 UBIQUITIN-PROTEIN LIGASE COMPONENT HRD3A-RELATED"/>
    <property type="match status" value="1"/>
</dbReference>
<dbReference type="InterPro" id="IPR011990">
    <property type="entry name" value="TPR-like_helical_dom_sf"/>
</dbReference>
<dbReference type="Gene3D" id="1.25.40.10">
    <property type="entry name" value="Tetratricopeptide repeat domain"/>
    <property type="match status" value="3"/>
</dbReference>
<dbReference type="SUPFAM" id="SSF49899">
    <property type="entry name" value="Concanavalin A-like lectins/glucanases"/>
    <property type="match status" value="1"/>
</dbReference>
<accession>A0A225WH48</accession>
<protein>
    <submittedName>
        <fullName evidence="3">Suppressor of lin-12</fullName>
    </submittedName>
</protein>
<gene>
    <name evidence="3" type="ORF">PHMEG_0009310</name>
</gene>
<keyword evidence="1" id="KW-0472">Membrane</keyword>
<dbReference type="EMBL" id="NBNE01000860">
    <property type="protein sequence ID" value="OWZ16842.1"/>
    <property type="molecule type" value="Genomic_DNA"/>
</dbReference>
<evidence type="ECO:0000256" key="1">
    <source>
        <dbReference type="SAM" id="Phobius"/>
    </source>
</evidence>
<dbReference type="Gene3D" id="2.60.120.200">
    <property type="match status" value="1"/>
</dbReference>
<keyword evidence="2" id="KW-0732">Signal</keyword>
<dbReference type="InterPro" id="IPR006597">
    <property type="entry name" value="Sel1-like"/>
</dbReference>
<evidence type="ECO:0000313" key="4">
    <source>
        <dbReference type="Proteomes" id="UP000198211"/>
    </source>
</evidence>
<organism evidence="3 4">
    <name type="scientific">Phytophthora megakarya</name>
    <dbReference type="NCBI Taxonomy" id="4795"/>
    <lineage>
        <taxon>Eukaryota</taxon>
        <taxon>Sar</taxon>
        <taxon>Stramenopiles</taxon>
        <taxon>Oomycota</taxon>
        <taxon>Peronosporomycetes</taxon>
        <taxon>Peronosporales</taxon>
        <taxon>Peronosporaceae</taxon>
        <taxon>Phytophthora</taxon>
    </lineage>
</organism>
<dbReference type="GO" id="GO:0036503">
    <property type="term" value="P:ERAD pathway"/>
    <property type="evidence" value="ECO:0007669"/>
    <property type="project" value="InterPro"/>
</dbReference>
<dbReference type="InterPro" id="IPR044623">
    <property type="entry name" value="HRD3"/>
</dbReference>
<feature type="transmembrane region" description="Helical" evidence="1">
    <location>
        <begin position="1175"/>
        <end position="1194"/>
    </location>
</feature>
<evidence type="ECO:0000313" key="3">
    <source>
        <dbReference type="EMBL" id="OWZ16842.1"/>
    </source>
</evidence>
<name>A0A225WH48_9STRA</name>
<dbReference type="Proteomes" id="UP000198211">
    <property type="component" value="Unassembled WGS sequence"/>
</dbReference>
<dbReference type="STRING" id="4795.A0A225WH48"/>
<comment type="caution">
    <text evidence="3">The sequence shown here is derived from an EMBL/GenBank/DDBJ whole genome shotgun (WGS) entry which is preliminary data.</text>
</comment>
<dbReference type="AlphaFoldDB" id="A0A225WH48"/>
<dbReference type="OrthoDB" id="188553at2759"/>
<sequence length="1196" mass="132745">MIRELSVALIFAAASVGPCAAISVAKDVVWFTGASLSDLVEWSADDSLSVCALDAFHFGVSFPSLQSPEQDSFKWQLIAKTVEGWEKDAVVASGQLKVRVVDREKSDKDDERVAIEVERGLKYESGLMCEFDPDFCVPKLVGIRLPDVDGKNEEGESLQKDHSIVLEFEQSTNRPDARSKVEIEQFVAFTEYIGDEIEGTWSDDGRVLVIRILDVDTDKVKPVGELMQGLLLTSIFVGARNERSGQDGDEVVLYNGAQSFRIEPPGIYAIRVFTLHEVAVWSPEVSIVPCDASYIVMNPTRATPLSTTGLSEEIPSDMYSSFAIDGVLTHGGDEGFVLPHDAIQAKIPGSWSLSFWVFLTEDSTGSFRTLFFNGDGNNQQRTPSAWWKPDERRLVLRVSTNTSSDVGLDSGDEVPLNEWTHMGFTFVNCSQSNIANPAIIHESCPQNDNAAKSWMYSYSFYINGLLDTEVRIHEPVVANSGPLHIGKGPWTKGMKGFTSNLRVFSVPISSEQQRKIYFSERLNHKNYGKSGEDSYFDAEMKEPANQISYLSQCFTFGENNTHDVGNESLDENDDKDLEDSVGFGQIQTKAYAKYVRGLESCEPDTWDLLLESADLGHSTACFAVGEAYLYGSNGGHHHCPVPFPINQNWTLARNYLAKAFKGKVYSAGKSFALLLALHDSSGFVEGRQLSMFTTGFIHFAAASGEKDAFAMLGRRYHALGHSAVEIATYHYYQAAVQSSKDFHQLGKQPLHEMTRLYDSFERDVTAGERGDDDELIQFQKLRADKGDVDAMAAMGDLYYWGAHGISRDHAQAYNYFHRAAQAGSVNSQAAVAGMLLKGEGTAQDNVTAIKWYERASEKNNTRALNGLGFIHFHGSGGVPENKSLALEFFELAAGNEEDGDSIFNAGYCHAIGLGTNVNISRAMEYYDVAARKFGHFDAIFEMGKILMNGVPGVVSRNSGRALDYLKAASDGGQWGSTVRKGFDLYTDGEFDRAAVLYHEALELGYPVAISNLAFLYDQRLLQPGDIMSERRALKYLLMTNKENGDRETLVRIGDYHYYGLAGIRKDPKTALRWYSRGSAEGVALGAYNVGFMYEFGDGVQPNLKRAQRYYNRVLELSSGAAESQLTIRFAMARLSFRRWLQNTPFEVFLNSSTNTSMSNSPMMFDTTTRLFDGKLYALISTTAIIFVSIVVWYFHT</sequence>